<dbReference type="GO" id="GO:0003924">
    <property type="term" value="F:GTPase activity"/>
    <property type="evidence" value="ECO:0007669"/>
    <property type="project" value="InterPro"/>
</dbReference>
<feature type="compositionally biased region" description="Acidic residues" evidence="12">
    <location>
        <begin position="44"/>
        <end position="55"/>
    </location>
</feature>
<evidence type="ECO:0000256" key="12">
    <source>
        <dbReference type="SAM" id="MobiDB-lite"/>
    </source>
</evidence>
<dbReference type="GO" id="GO:0051646">
    <property type="term" value="P:mitochondrion localization"/>
    <property type="evidence" value="ECO:0007669"/>
    <property type="project" value="TreeGrafter"/>
</dbReference>
<dbReference type="AlphaFoldDB" id="A0A1Q3EPV6"/>
<comment type="catalytic activity">
    <reaction evidence="11">
        <text>GTP + H2O = GDP + phosphate + H(+)</text>
        <dbReference type="Rhea" id="RHEA:19669"/>
        <dbReference type="ChEBI" id="CHEBI:15377"/>
        <dbReference type="ChEBI" id="CHEBI:15378"/>
        <dbReference type="ChEBI" id="CHEBI:37565"/>
        <dbReference type="ChEBI" id="CHEBI:43474"/>
        <dbReference type="ChEBI" id="CHEBI:58189"/>
    </reaction>
</comment>
<dbReference type="GO" id="GO:0005975">
    <property type="term" value="P:carbohydrate metabolic process"/>
    <property type="evidence" value="ECO:0007669"/>
    <property type="project" value="InterPro"/>
</dbReference>
<evidence type="ECO:0000313" key="15">
    <source>
        <dbReference type="Proteomes" id="UP000188533"/>
    </source>
</evidence>
<evidence type="ECO:0000256" key="5">
    <source>
        <dbReference type="ARBA" id="ARBA00022801"/>
    </source>
</evidence>
<dbReference type="InterPro" id="IPR008928">
    <property type="entry name" value="6-hairpin_glycosidase_sf"/>
</dbReference>
<dbReference type="InterPro" id="IPR005198">
    <property type="entry name" value="Glyco_hydro_76"/>
</dbReference>
<proteinExistence type="predicted"/>
<evidence type="ECO:0000313" key="14">
    <source>
        <dbReference type="EMBL" id="GAW09238.1"/>
    </source>
</evidence>
<dbReference type="PROSITE" id="PS51718">
    <property type="entry name" value="G_DYNAMIN_2"/>
    <property type="match status" value="1"/>
</dbReference>
<evidence type="ECO:0000256" key="11">
    <source>
        <dbReference type="ARBA" id="ARBA00048548"/>
    </source>
</evidence>
<evidence type="ECO:0000259" key="13">
    <source>
        <dbReference type="PROSITE" id="PS51718"/>
    </source>
</evidence>
<keyword evidence="8" id="KW-0496">Mitochondrion</keyword>
<keyword evidence="3" id="KW-0547">Nucleotide-binding</keyword>
<evidence type="ECO:0000256" key="9">
    <source>
        <dbReference type="ARBA" id="ARBA00023134"/>
    </source>
</evidence>
<dbReference type="InterPro" id="IPR045063">
    <property type="entry name" value="Dynamin_N"/>
</dbReference>
<dbReference type="InterPro" id="IPR027417">
    <property type="entry name" value="P-loop_NTPase"/>
</dbReference>
<evidence type="ECO:0000256" key="8">
    <source>
        <dbReference type="ARBA" id="ARBA00023128"/>
    </source>
</evidence>
<keyword evidence="9" id="KW-0342">GTP-binding</keyword>
<reference evidence="14 15" key="1">
    <citation type="submission" date="2016-08" db="EMBL/GenBank/DDBJ databases">
        <authorList>
            <consortium name="Lentinula edodes genome sequencing consortium"/>
            <person name="Sakamoto Y."/>
            <person name="Nakade K."/>
            <person name="Sato S."/>
            <person name="Yoshida Y."/>
            <person name="Miyazaki K."/>
            <person name="Natsume S."/>
            <person name="Konno N."/>
        </authorList>
    </citation>
    <scope>NUCLEOTIDE SEQUENCE [LARGE SCALE GENOMIC DNA]</scope>
    <source>
        <strain evidence="14 15">NBRC 111202</strain>
    </source>
</reference>
<dbReference type="EMBL" id="BDGU01001052">
    <property type="protein sequence ID" value="GAW09238.1"/>
    <property type="molecule type" value="Genomic_DNA"/>
</dbReference>
<accession>A0A1Q3EPV6</accession>
<organism evidence="14 15">
    <name type="scientific">Lentinula edodes</name>
    <name type="common">Shiitake mushroom</name>
    <name type="synonym">Lentinus edodes</name>
    <dbReference type="NCBI Taxonomy" id="5353"/>
    <lineage>
        <taxon>Eukaryota</taxon>
        <taxon>Fungi</taxon>
        <taxon>Dikarya</taxon>
        <taxon>Basidiomycota</taxon>
        <taxon>Agaricomycotina</taxon>
        <taxon>Agaricomycetes</taxon>
        <taxon>Agaricomycetidae</taxon>
        <taxon>Agaricales</taxon>
        <taxon>Marasmiineae</taxon>
        <taxon>Omphalotaceae</taxon>
        <taxon>Lentinula</taxon>
    </lineage>
</organism>
<evidence type="ECO:0000256" key="7">
    <source>
        <dbReference type="ARBA" id="ARBA00023054"/>
    </source>
</evidence>
<evidence type="ECO:0000256" key="3">
    <source>
        <dbReference type="ARBA" id="ARBA00022741"/>
    </source>
</evidence>
<dbReference type="Pfam" id="PF03663">
    <property type="entry name" value="Glyco_hydro_76"/>
    <property type="match status" value="1"/>
</dbReference>
<keyword evidence="2 14" id="KW-0812">Transmembrane</keyword>
<comment type="subcellular location">
    <subcellularLocation>
        <location evidence="1">Mitochondrion outer membrane</location>
        <topology evidence="1">Multi-pass membrane protein</topology>
    </subcellularLocation>
</comment>
<name>A0A1Q3EPV6_LENED</name>
<evidence type="ECO:0000256" key="2">
    <source>
        <dbReference type="ARBA" id="ARBA00022692"/>
    </source>
</evidence>
<dbReference type="SUPFAM" id="SSF52540">
    <property type="entry name" value="P-loop containing nucleoside triphosphate hydrolases"/>
    <property type="match status" value="1"/>
</dbReference>
<keyword evidence="4" id="KW-1000">Mitochondrion outer membrane</keyword>
<feature type="region of interest" description="Disordered" evidence="12">
    <location>
        <begin position="36"/>
        <end position="55"/>
    </location>
</feature>
<evidence type="ECO:0000256" key="6">
    <source>
        <dbReference type="ARBA" id="ARBA00022989"/>
    </source>
</evidence>
<dbReference type="SUPFAM" id="SSF48208">
    <property type="entry name" value="Six-hairpin glycosidases"/>
    <property type="match status" value="1"/>
</dbReference>
<dbReference type="STRING" id="5353.A0A1Q3EPV6"/>
<dbReference type="GO" id="GO:0005741">
    <property type="term" value="C:mitochondrial outer membrane"/>
    <property type="evidence" value="ECO:0007669"/>
    <property type="project" value="UniProtKB-SubCell"/>
</dbReference>
<keyword evidence="7" id="KW-0175">Coiled coil</keyword>
<evidence type="ECO:0000256" key="4">
    <source>
        <dbReference type="ARBA" id="ARBA00022787"/>
    </source>
</evidence>
<feature type="domain" description="Dynamin-type G" evidence="13">
    <location>
        <begin position="108"/>
        <end position="377"/>
    </location>
</feature>
<comment type="caution">
    <text evidence="14">The sequence shown here is derived from an EMBL/GenBank/DDBJ whole genome shotgun (WGS) entry which is preliminary data.</text>
</comment>
<keyword evidence="5" id="KW-0378">Hydrolase</keyword>
<dbReference type="Pfam" id="PF00350">
    <property type="entry name" value="Dynamin_N"/>
    <property type="match status" value="1"/>
</dbReference>
<keyword evidence="6" id="KW-1133">Transmembrane helix</keyword>
<sequence length="1104" mass="120176">MDHTIPSVQGGDRNCFSSSYCLSKKVSPSKKLQRSVTVSPISENTEEEETDEDATSDFNVLRLDLQLGPNSTVTSLVSQLEKSSIANLLDERIAASLSHVDKLRLRVEDTSSKVLVTGDLNAGKSTFVNALLRREVMPVDQQPCTTAFCEVHDAAENQGVEEVHIISQGVTYDVNNESTFTRASLSELEDIVGENEDHERILKLYLADTRTPSESLLNNGVVDISLIDAPGLNRDSLKTTALFARQEEIDVVVFVVSAENHFTLSAREFLTNASKEKAYLFIVVNKFEQIKNKEKCRRLVLEQIRQLSPRTHENADDLVHFVDSAAALQPYTANPTFDDLESSLRSFVLVKRSKSKLHPVSTYLNNLLGDIELLAGANSIVANAELDQARESLAQVKPVLERMKNGRESLEEGLETLEEEGASSASSSSKATLTQALERVGQGKLGVDKPLIPLPSYPGILGVWDYARDVRKALLASLDAAVALAEDEVRNITSAGVDRIKELGEEHLPVGVERNRRVFMPEAMFSTIRKASKGPTKSRKSLTVVAGGVHGLGIGLAQRSEMLETTFFDLFDVQHQFWLHFSDGESDNASKEDETTAPTVLGLASVGVGALTMVGGQAVGAKGLIEGIIRVTDLFGNETVRKWAAPVLGAVTIGMTAYLILELPASIPKTVGRRIRASVVHLHAEDQISFVDAHTSRISLPWKNVEKRSKLRRRLQRKPSGQWNGLENLEGKSLVFAQDLGVPLTWREFSNSRLLAERISIAEDAINTILPQLDTSNAQFDGIGYWQSGNVFSAMANFDHLAGTTTYETQVINGLNTAFSLYSNFDQYGWWATAAYYGYRAYGDENLLSMAIATWTHVSQYVISTADASSGTQPNKDFPIAGTCFGESMAGGVFWRPTVDDTGINSITTGLSAFLAETTGDTTYTNAAILSAEWIQNLQINADGIVLDTVDGADCTRSPATWLFTYNSGKYLEGLSVLKDVTGNSAWTTLMTDIAAVAIKSSAWEGSNGIITEGASPTANNDGVGFKAIFIRGLDEVSVRSSDNSALQILIHSYNDVQYNALLELADNGTSYSSSWTGPPQGFTTWGQLAALDVMVTAINTNSP</sequence>
<reference evidence="14 15" key="2">
    <citation type="submission" date="2017-02" db="EMBL/GenBank/DDBJ databases">
        <title>A genome survey and senescence transcriptome analysis in Lentinula edodes.</title>
        <authorList>
            <person name="Sakamoto Y."/>
            <person name="Nakade K."/>
            <person name="Sato S."/>
            <person name="Yoshida Y."/>
            <person name="Miyazaki K."/>
            <person name="Natsume S."/>
            <person name="Konno N."/>
        </authorList>
    </citation>
    <scope>NUCLEOTIDE SEQUENCE [LARGE SCALE GENOMIC DNA]</scope>
    <source>
        <strain evidence="14 15">NBRC 111202</strain>
    </source>
</reference>
<keyword evidence="15" id="KW-1185">Reference proteome</keyword>
<dbReference type="Proteomes" id="UP000188533">
    <property type="component" value="Unassembled WGS sequence"/>
</dbReference>
<evidence type="ECO:0000256" key="1">
    <source>
        <dbReference type="ARBA" id="ARBA00004374"/>
    </source>
</evidence>
<dbReference type="Gene3D" id="3.40.50.300">
    <property type="entry name" value="P-loop containing nucleotide triphosphate hydrolases"/>
    <property type="match status" value="1"/>
</dbReference>
<evidence type="ECO:0000256" key="10">
    <source>
        <dbReference type="ARBA" id="ARBA00023136"/>
    </source>
</evidence>
<dbReference type="InterPro" id="IPR030381">
    <property type="entry name" value="G_DYNAMIN_dom"/>
</dbReference>
<dbReference type="PANTHER" id="PTHR10465:SF0">
    <property type="entry name" value="SARCALUMENIN"/>
    <property type="match status" value="1"/>
</dbReference>
<keyword evidence="10" id="KW-0472">Membrane</keyword>
<dbReference type="InterPro" id="IPR027094">
    <property type="entry name" value="Mitofusin_fam"/>
</dbReference>
<dbReference type="GO" id="GO:0005525">
    <property type="term" value="F:GTP binding"/>
    <property type="evidence" value="ECO:0007669"/>
    <property type="project" value="UniProtKB-KW"/>
</dbReference>
<dbReference type="PANTHER" id="PTHR10465">
    <property type="entry name" value="TRANSMEMBRANE GTPASE FZO1"/>
    <property type="match status" value="1"/>
</dbReference>
<protein>
    <submittedName>
        <fullName evidence="14">Transmembrane gtpase fzo1</fullName>
    </submittedName>
</protein>
<gene>
    <name evidence="14" type="ORF">LENED_011381</name>
</gene>
<dbReference type="Gene3D" id="1.50.10.20">
    <property type="match status" value="1"/>
</dbReference>
<dbReference type="GO" id="GO:0008053">
    <property type="term" value="P:mitochondrial fusion"/>
    <property type="evidence" value="ECO:0007669"/>
    <property type="project" value="TreeGrafter"/>
</dbReference>
<dbReference type="FunFam" id="3.40.50.300:FF:000638">
    <property type="entry name" value="Transmembrane GTPase Fzo1, putative"/>
    <property type="match status" value="1"/>
</dbReference>